<sequence length="190" mass="21525">MNYSDLSFLILAGGKSRRMGTDKADLDYHGHTFLETLIEKARKMGFTDIIISGYPHEISGITPVADELAGRGPLGGMYSCFKKAKNKYCFIVCVDVPQLVEDTIFSLIDFHMKEKNEITLLSQNGKVEPLIGVFPTSSYKKILPIIRDHSAKVFRLIDQYDYKIFSVNDESKTMANINTPEDYQQIMKKP</sequence>
<evidence type="ECO:0000259" key="9">
    <source>
        <dbReference type="Pfam" id="PF12804"/>
    </source>
</evidence>
<evidence type="ECO:0000256" key="2">
    <source>
        <dbReference type="ARBA" id="ARBA00022679"/>
    </source>
</evidence>
<keyword evidence="1 8" id="KW-0963">Cytoplasm</keyword>
<dbReference type="PANTHER" id="PTHR19136:SF81">
    <property type="entry name" value="MOLYBDENUM COFACTOR GUANYLYLTRANSFERASE"/>
    <property type="match status" value="1"/>
</dbReference>
<evidence type="ECO:0000256" key="8">
    <source>
        <dbReference type="HAMAP-Rule" id="MF_00316"/>
    </source>
</evidence>
<dbReference type="InterPro" id="IPR025877">
    <property type="entry name" value="MobA-like_NTP_Trfase"/>
</dbReference>
<comment type="function">
    <text evidence="8">Transfers a GMP moiety from GTP to Mo-molybdopterin (Mo-MPT) cofactor (Moco or molybdenum cofactor) to form Mo-molybdopterin guanine dinucleotide (Mo-MGD) cofactor.</text>
</comment>
<dbReference type="EMBL" id="WJBC01000012">
    <property type="protein sequence ID" value="MBC3804649.1"/>
    <property type="molecule type" value="Genomic_DNA"/>
</dbReference>
<keyword evidence="4 8" id="KW-0547">Nucleotide-binding</keyword>
<feature type="binding site" evidence="8">
    <location>
        <position position="95"/>
    </location>
    <ligand>
        <name>GTP</name>
        <dbReference type="ChEBI" id="CHEBI:37565"/>
    </ligand>
</feature>
<feature type="binding site" evidence="8">
    <location>
        <position position="23"/>
    </location>
    <ligand>
        <name>GTP</name>
        <dbReference type="ChEBI" id="CHEBI:37565"/>
    </ligand>
</feature>
<feature type="binding site" evidence="8">
    <location>
        <begin position="11"/>
        <end position="13"/>
    </location>
    <ligand>
        <name>GTP</name>
        <dbReference type="ChEBI" id="CHEBI:37565"/>
    </ligand>
</feature>
<comment type="subcellular location">
    <subcellularLocation>
        <location evidence="8">Cytoplasm</location>
    </subcellularLocation>
</comment>
<comment type="similarity">
    <text evidence="8">Belongs to the MobA family.</text>
</comment>
<dbReference type="CDD" id="cd02503">
    <property type="entry name" value="MobA"/>
    <property type="match status" value="1"/>
</dbReference>
<dbReference type="HAMAP" id="MF_00316">
    <property type="entry name" value="MobA"/>
    <property type="match status" value="1"/>
</dbReference>
<dbReference type="PANTHER" id="PTHR19136">
    <property type="entry name" value="MOLYBDENUM COFACTOR GUANYLYLTRANSFERASE"/>
    <property type="match status" value="1"/>
</dbReference>
<comment type="cofactor">
    <cofactor evidence="8">
        <name>Mg(2+)</name>
        <dbReference type="ChEBI" id="CHEBI:18420"/>
    </cofactor>
</comment>
<organism evidence="10 11">
    <name type="scientific">Acetobacterium fimetarium</name>
    <dbReference type="NCBI Taxonomy" id="52691"/>
    <lineage>
        <taxon>Bacteria</taxon>
        <taxon>Bacillati</taxon>
        <taxon>Bacillota</taxon>
        <taxon>Clostridia</taxon>
        <taxon>Eubacteriales</taxon>
        <taxon>Eubacteriaceae</taxon>
        <taxon>Acetobacterium</taxon>
    </lineage>
</organism>
<evidence type="ECO:0000313" key="10">
    <source>
        <dbReference type="EMBL" id="MBC3804649.1"/>
    </source>
</evidence>
<dbReference type="EC" id="2.7.7.77" evidence="8"/>
<dbReference type="Pfam" id="PF12804">
    <property type="entry name" value="NTP_transf_3"/>
    <property type="match status" value="1"/>
</dbReference>
<evidence type="ECO:0000313" key="11">
    <source>
        <dbReference type="Proteomes" id="UP000603234"/>
    </source>
</evidence>
<evidence type="ECO:0000256" key="5">
    <source>
        <dbReference type="ARBA" id="ARBA00022842"/>
    </source>
</evidence>
<evidence type="ECO:0000256" key="3">
    <source>
        <dbReference type="ARBA" id="ARBA00022723"/>
    </source>
</evidence>
<keyword evidence="7 8" id="KW-0501">Molybdenum cofactor biosynthesis</keyword>
<comment type="catalytic activity">
    <reaction evidence="8">
        <text>Mo-molybdopterin + GTP + H(+) = Mo-molybdopterin guanine dinucleotide + diphosphate</text>
        <dbReference type="Rhea" id="RHEA:34243"/>
        <dbReference type="ChEBI" id="CHEBI:15378"/>
        <dbReference type="ChEBI" id="CHEBI:33019"/>
        <dbReference type="ChEBI" id="CHEBI:37565"/>
        <dbReference type="ChEBI" id="CHEBI:71302"/>
        <dbReference type="ChEBI" id="CHEBI:71310"/>
        <dbReference type="EC" id="2.7.7.77"/>
    </reaction>
</comment>
<dbReference type="InterPro" id="IPR029044">
    <property type="entry name" value="Nucleotide-diphossugar_trans"/>
</dbReference>
<dbReference type="InterPro" id="IPR013482">
    <property type="entry name" value="Molybde_CF_guanTrfase"/>
</dbReference>
<reference evidence="10 11" key="1">
    <citation type="journal article" date="2020" name="mSystems">
        <title>Defining Genomic and Predicted Metabolic Features of the Acetobacterium Genus.</title>
        <authorList>
            <person name="Ross D.E."/>
            <person name="Marshall C.W."/>
            <person name="Gulliver D."/>
            <person name="May H.D."/>
            <person name="Norman R.S."/>
        </authorList>
    </citation>
    <scope>NUCLEOTIDE SEQUENCE [LARGE SCALE GENOMIC DNA]</scope>
    <source>
        <strain evidence="10 11">DSM 8238</strain>
    </source>
</reference>
<keyword evidence="11" id="KW-1185">Reference proteome</keyword>
<feature type="binding site" evidence="8">
    <location>
        <position position="95"/>
    </location>
    <ligand>
        <name>Mg(2+)</name>
        <dbReference type="ChEBI" id="CHEBI:18420"/>
    </ligand>
</feature>
<accession>A0ABR6WVJ8</accession>
<comment type="caution">
    <text evidence="8">Lacks conserved residue(s) required for the propagation of feature annotation.</text>
</comment>
<gene>
    <name evidence="8" type="primary">mobA</name>
    <name evidence="10" type="ORF">GH808_09430</name>
</gene>
<evidence type="ECO:0000256" key="7">
    <source>
        <dbReference type="ARBA" id="ARBA00023150"/>
    </source>
</evidence>
<evidence type="ECO:0000256" key="6">
    <source>
        <dbReference type="ARBA" id="ARBA00023134"/>
    </source>
</evidence>
<feature type="domain" description="MobA-like NTP transferase" evidence="9">
    <location>
        <begin position="9"/>
        <end position="152"/>
    </location>
</feature>
<dbReference type="RefSeq" id="WP_186842534.1">
    <property type="nucleotide sequence ID" value="NZ_WJBC01000012.1"/>
</dbReference>
<proteinExistence type="inferred from homology"/>
<evidence type="ECO:0000256" key="1">
    <source>
        <dbReference type="ARBA" id="ARBA00022490"/>
    </source>
</evidence>
<name>A0ABR6WVJ8_9FIRM</name>
<keyword evidence="2 8" id="KW-0808">Transferase</keyword>
<evidence type="ECO:0000256" key="4">
    <source>
        <dbReference type="ARBA" id="ARBA00022741"/>
    </source>
</evidence>
<dbReference type="SUPFAM" id="SSF53448">
    <property type="entry name" value="Nucleotide-diphospho-sugar transferases"/>
    <property type="match status" value="1"/>
</dbReference>
<protein>
    <recommendedName>
        <fullName evidence="8">Probable molybdenum cofactor guanylyltransferase</fullName>
        <shortName evidence="8">MoCo guanylyltransferase</shortName>
        <ecNumber evidence="8">2.7.7.77</ecNumber>
    </recommendedName>
    <alternativeName>
        <fullName evidence="8">GTP:molybdopterin guanylyltransferase</fullName>
    </alternativeName>
    <alternativeName>
        <fullName evidence="8">Mo-MPT guanylyltransferase</fullName>
    </alternativeName>
    <alternativeName>
        <fullName evidence="8">Molybdopterin guanylyltransferase</fullName>
    </alternativeName>
    <alternativeName>
        <fullName evidence="8">Molybdopterin-guanine dinucleotide synthase</fullName>
        <shortName evidence="8">MGD synthase</shortName>
    </alternativeName>
</protein>
<feature type="binding site" evidence="8">
    <location>
        <position position="66"/>
    </location>
    <ligand>
        <name>GTP</name>
        <dbReference type="ChEBI" id="CHEBI:37565"/>
    </ligand>
</feature>
<dbReference type="Gene3D" id="3.90.550.10">
    <property type="entry name" value="Spore Coat Polysaccharide Biosynthesis Protein SpsA, Chain A"/>
    <property type="match status" value="1"/>
</dbReference>
<keyword evidence="5 8" id="KW-0460">Magnesium</keyword>
<keyword evidence="6 8" id="KW-0342">GTP-binding</keyword>
<comment type="domain">
    <text evidence="8">The N-terminal domain determines nucleotide recognition and specific binding, while the C-terminal domain determines the specific binding to the target protein.</text>
</comment>
<keyword evidence="3 8" id="KW-0479">Metal-binding</keyword>
<comment type="caution">
    <text evidence="10">The sequence shown here is derived from an EMBL/GenBank/DDBJ whole genome shotgun (WGS) entry which is preliminary data.</text>
</comment>
<dbReference type="GO" id="GO:0016740">
    <property type="term" value="F:transferase activity"/>
    <property type="evidence" value="ECO:0007669"/>
    <property type="project" value="UniProtKB-KW"/>
</dbReference>
<dbReference type="Proteomes" id="UP000603234">
    <property type="component" value="Unassembled WGS sequence"/>
</dbReference>